<dbReference type="InterPro" id="IPR023095">
    <property type="entry name" value="Ade_MeTrfase_dom_2"/>
</dbReference>
<dbReference type="GO" id="GO:0008168">
    <property type="term" value="F:methyltransferase activity"/>
    <property type="evidence" value="ECO:0007669"/>
    <property type="project" value="UniProtKB-KW"/>
</dbReference>
<comment type="catalytic activity">
    <reaction evidence="6">
        <text>a 2'-deoxyadenosine in DNA + S-adenosyl-L-methionine = an N(6)-methyl-2'-deoxyadenosine in DNA + S-adenosyl-L-homocysteine + H(+)</text>
        <dbReference type="Rhea" id="RHEA:15197"/>
        <dbReference type="Rhea" id="RHEA-COMP:12418"/>
        <dbReference type="Rhea" id="RHEA-COMP:12419"/>
        <dbReference type="ChEBI" id="CHEBI:15378"/>
        <dbReference type="ChEBI" id="CHEBI:57856"/>
        <dbReference type="ChEBI" id="CHEBI:59789"/>
        <dbReference type="ChEBI" id="CHEBI:90615"/>
        <dbReference type="ChEBI" id="CHEBI:90616"/>
        <dbReference type="EC" id="2.1.1.72"/>
    </reaction>
</comment>
<dbReference type="RefSeq" id="WP_009164215.1">
    <property type="nucleotide sequence ID" value="NZ_ADFP01000046.1"/>
</dbReference>
<dbReference type="PANTHER" id="PTHR30481:SF2">
    <property type="entry name" value="SITE-SPECIFIC DNA-METHYLTRANSFERASE (ADENINE-SPECIFIC)"/>
    <property type="match status" value="1"/>
</dbReference>
<name>A0ABM9ZWN6_9BACT</name>
<dbReference type="GO" id="GO:0032259">
    <property type="term" value="P:methylation"/>
    <property type="evidence" value="ECO:0007669"/>
    <property type="project" value="UniProtKB-KW"/>
</dbReference>
<dbReference type="Gene3D" id="1.10.1020.10">
    <property type="entry name" value="Adenine-specific Methyltransferase, Domain 2"/>
    <property type="match status" value="1"/>
</dbReference>
<reference evidence="7 8" key="1">
    <citation type="submission" date="2009-12" db="EMBL/GenBank/DDBJ databases">
        <authorList>
            <person name="Shrivastava S."/>
            <person name="Madupu R."/>
            <person name="Durkin A.S."/>
            <person name="Torralba M."/>
            <person name="Methe B."/>
            <person name="Sutton G.G."/>
            <person name="Strausberg R.L."/>
            <person name="Nelson K.E."/>
        </authorList>
    </citation>
    <scope>NUCLEOTIDE SEQUENCE [LARGE SCALE GENOMIC DNA]</scope>
    <source>
        <strain evidence="7 8">W5455</strain>
    </source>
</reference>
<evidence type="ECO:0000256" key="5">
    <source>
        <dbReference type="ARBA" id="ARBA00022691"/>
    </source>
</evidence>
<dbReference type="PIRSF" id="PIRSF000398">
    <property type="entry name" value="M_m6A_EcoRV"/>
    <property type="match status" value="1"/>
</dbReference>
<dbReference type="InterPro" id="IPR012327">
    <property type="entry name" value="MeTrfase_D12"/>
</dbReference>
<dbReference type="SUPFAM" id="SSF53335">
    <property type="entry name" value="S-adenosyl-L-methionine-dependent methyltransferases"/>
    <property type="match status" value="1"/>
</dbReference>
<dbReference type="Proteomes" id="UP000006462">
    <property type="component" value="Unassembled WGS sequence"/>
</dbReference>
<keyword evidence="8" id="KW-1185">Reference proteome</keyword>
<dbReference type="EMBL" id="ADFP01000046">
    <property type="protein sequence ID" value="EFB91316.1"/>
    <property type="molecule type" value="Genomic_DNA"/>
</dbReference>
<dbReference type="PANTHER" id="PTHR30481">
    <property type="entry name" value="DNA ADENINE METHYLASE"/>
    <property type="match status" value="1"/>
</dbReference>
<protein>
    <recommendedName>
        <fullName evidence="2">site-specific DNA-methyltransferase (adenine-specific)</fullName>
        <ecNumber evidence="2">2.1.1.72</ecNumber>
    </recommendedName>
</protein>
<evidence type="ECO:0000256" key="4">
    <source>
        <dbReference type="ARBA" id="ARBA00022679"/>
    </source>
</evidence>
<dbReference type="Gene3D" id="3.40.50.150">
    <property type="entry name" value="Vaccinia Virus protein VP39"/>
    <property type="match status" value="1"/>
</dbReference>
<dbReference type="InterPro" id="IPR012263">
    <property type="entry name" value="M_m6A_EcoRV"/>
</dbReference>
<keyword evidence="3 7" id="KW-0489">Methyltransferase</keyword>
<proteinExistence type="inferred from homology"/>
<dbReference type="InterPro" id="IPR029063">
    <property type="entry name" value="SAM-dependent_MTases_sf"/>
</dbReference>
<gene>
    <name evidence="7" type="ORF">HMPREF7215_2752</name>
</gene>
<keyword evidence="5" id="KW-0949">S-adenosyl-L-methionine</keyword>
<comment type="similarity">
    <text evidence="1">Belongs to the N(4)/N(6)-methyltransferase family.</text>
</comment>
<organism evidence="7 8">
    <name type="scientific">Pyramidobacter piscolens W5455</name>
    <dbReference type="NCBI Taxonomy" id="352165"/>
    <lineage>
        <taxon>Bacteria</taxon>
        <taxon>Thermotogati</taxon>
        <taxon>Synergistota</taxon>
        <taxon>Synergistia</taxon>
        <taxon>Synergistales</taxon>
        <taxon>Dethiosulfovibrionaceae</taxon>
        <taxon>Pyramidobacter</taxon>
    </lineage>
</organism>
<evidence type="ECO:0000313" key="7">
    <source>
        <dbReference type="EMBL" id="EFB91316.1"/>
    </source>
</evidence>
<accession>A0ABM9ZWN6</accession>
<sequence length="298" mass="34478">MPFYTPLRYPGGKRKLAQFLELLIKANKLEGCTYVEPYAGGAGLALHLLFNQLANKIIINDIDKSVFAFWYSVLRYPDELCRMIHDTPVTMDVWYAQKAVHLDADKFSLLELGFSTFFLNRTNRSGILSAGVIGGKAQNGRWKLDARFKKDELIARIQAIAERGNQIELYEDDAIQLLERMEPRLRKHPALFYLDPPYYHKGSMLYQNFYEPEDHENVARRVEKLSSPWLVSYDNAQPINALYSQYRSMTYSLNYTAHRKVMGDEFMAFSDHLQLPENLLSGTMKISPMHNIQFKESA</sequence>
<evidence type="ECO:0000313" key="8">
    <source>
        <dbReference type="Proteomes" id="UP000006462"/>
    </source>
</evidence>
<comment type="caution">
    <text evidence="7">The sequence shown here is derived from an EMBL/GenBank/DDBJ whole genome shotgun (WGS) entry which is preliminary data.</text>
</comment>
<evidence type="ECO:0000256" key="3">
    <source>
        <dbReference type="ARBA" id="ARBA00022603"/>
    </source>
</evidence>
<evidence type="ECO:0000256" key="6">
    <source>
        <dbReference type="ARBA" id="ARBA00047942"/>
    </source>
</evidence>
<evidence type="ECO:0000256" key="1">
    <source>
        <dbReference type="ARBA" id="ARBA00006594"/>
    </source>
</evidence>
<dbReference type="PRINTS" id="PR00505">
    <property type="entry name" value="D12N6MTFRASE"/>
</dbReference>
<dbReference type="EC" id="2.1.1.72" evidence="2"/>
<keyword evidence="4" id="KW-0808">Transferase</keyword>
<dbReference type="Pfam" id="PF02086">
    <property type="entry name" value="MethyltransfD12"/>
    <property type="match status" value="1"/>
</dbReference>
<evidence type="ECO:0000256" key="2">
    <source>
        <dbReference type="ARBA" id="ARBA00011900"/>
    </source>
</evidence>